<dbReference type="SUPFAM" id="SSF52540">
    <property type="entry name" value="P-loop containing nucleoside triphosphate hydrolases"/>
    <property type="match status" value="1"/>
</dbReference>
<proteinExistence type="inferred from homology"/>
<evidence type="ECO:0000313" key="7">
    <source>
        <dbReference type="Proteomes" id="UP001500540"/>
    </source>
</evidence>
<feature type="coiled-coil region" evidence="4">
    <location>
        <begin position="630"/>
        <end position="657"/>
    </location>
</feature>
<comment type="caution">
    <text evidence="6">The sequence shown here is derived from an EMBL/GenBank/DDBJ whole genome shotgun (WGS) entry which is preliminary data.</text>
</comment>
<dbReference type="Pfam" id="PF13476">
    <property type="entry name" value="AAA_23"/>
    <property type="match status" value="1"/>
</dbReference>
<evidence type="ECO:0000256" key="3">
    <source>
        <dbReference type="ARBA" id="ARBA00013368"/>
    </source>
</evidence>
<evidence type="ECO:0000256" key="1">
    <source>
        <dbReference type="ARBA" id="ARBA00006930"/>
    </source>
</evidence>
<evidence type="ECO:0000313" key="6">
    <source>
        <dbReference type="EMBL" id="GAA3765499.1"/>
    </source>
</evidence>
<dbReference type="Gene3D" id="3.40.50.300">
    <property type="entry name" value="P-loop containing nucleotide triphosphate hydrolases"/>
    <property type="match status" value="2"/>
</dbReference>
<comment type="similarity">
    <text evidence="1">Belongs to the SMC family. SbcC subfamily.</text>
</comment>
<dbReference type="InterPro" id="IPR038729">
    <property type="entry name" value="Rad50/SbcC_AAA"/>
</dbReference>
<sequence length="1011" mass="106300">MKLHRLELEGFGPFHARQVVDFDAFDGDGIFLIAGRTGAGKSSILDGVGFALYGEVPRYEGVAKRLRSDFCAPGDRTEVQLEFTVGDRRWRVTRSPEYERPKKSGTGFTTEGHRAIVEELVDGVWIGRAARPREAGELLGEVLGLSREQFQQVILLAQNRFAEFLLAGNDDRQALLRTLFGSRTYAQYEQALDQRRRDAETAVAGRLRELEVLVGEAERTVGSHGFGSDVAAGAGGTVGPEAAAGPVAQRPLADRLDELDRATERGTYRVTMLADAHDAAVLARDAAVAAHTELTQVHERAAERARARDGVAALDARSAEIDAARTDLARARRAEALRAPLQAADRAAAIVDAARTAEAAARTAWTQVDGSPTSTAAELDALIDEVTGHLAVWAAAAEQERALSAVRDERERCQVALAEAEQQAAELETERTALPARRRTIEEEHAAADRLAATGDDARAALAEAQARREAAGRVEALRDEVDAAQRAQLAAAGAAADAAVAATTLLRRRVQERAGALAGELVDGEPCAVCGSTAHPHPAEPSADAVTDDELAAADEARDRAHAAATTATEATSTLRAARAAAAALAGGLDVPAADEVLEAAAGRAAAAAQAAQRAAALGEQRSGIDRRSAELEEQIAALRTTRAALREQAATLTERITAATSAVQQARGEFATVALRVQHAQQRRAAAIALRDAIAALTAAAAAAADAAADRDQRVAASDFDDAAAAAAALRTDAERTELDDRVQAHTTALAVQKARLLELELALVDAPDPLPSREASAAAMTAARDQVDASVTAAAEAHQAVASLTALGRRARAAHGEIADLEAQRQLVAGLANAVAGRNERKMDLETFVLAAELEQIVTAANLRLDEMSSGRYRLAHTDALAARRGASGLGLEVVDAYTGQARPAQSLSGGETFLASLALALGLAQVVTDRAGGIRLDTLFIDEGFGSLDPETLDLAMRTLDELRQGGRTVGVISHVEAMKEQLPAQLLVVASRHGPSTVQQRAFDPA</sequence>
<gene>
    <name evidence="6" type="ORF">GCM10022240_17190</name>
</gene>
<dbReference type="PANTHER" id="PTHR32114:SF2">
    <property type="entry name" value="ABC TRANSPORTER ABCH.3"/>
    <property type="match status" value="1"/>
</dbReference>
<feature type="domain" description="Rad50/SbcC-type AAA" evidence="5">
    <location>
        <begin position="5"/>
        <end position="194"/>
    </location>
</feature>
<dbReference type="Proteomes" id="UP001500540">
    <property type="component" value="Unassembled WGS sequence"/>
</dbReference>
<evidence type="ECO:0000256" key="2">
    <source>
        <dbReference type="ARBA" id="ARBA00011322"/>
    </source>
</evidence>
<dbReference type="PANTHER" id="PTHR32114">
    <property type="entry name" value="ABC TRANSPORTER ABCH.3"/>
    <property type="match status" value="1"/>
</dbReference>
<name>A0ABP7GIM1_9MICO</name>
<dbReference type="EMBL" id="BAABAF010000006">
    <property type="protein sequence ID" value="GAA3765499.1"/>
    <property type="molecule type" value="Genomic_DNA"/>
</dbReference>
<keyword evidence="4" id="KW-0175">Coiled coil</keyword>
<comment type="subunit">
    <text evidence="2">Heterodimer of SbcC and SbcD.</text>
</comment>
<protein>
    <recommendedName>
        <fullName evidence="3">Nuclease SbcCD subunit C</fullName>
    </recommendedName>
</protein>
<reference evidence="7" key="1">
    <citation type="journal article" date="2019" name="Int. J. Syst. Evol. Microbiol.">
        <title>The Global Catalogue of Microorganisms (GCM) 10K type strain sequencing project: providing services to taxonomists for standard genome sequencing and annotation.</title>
        <authorList>
            <consortium name="The Broad Institute Genomics Platform"/>
            <consortium name="The Broad Institute Genome Sequencing Center for Infectious Disease"/>
            <person name="Wu L."/>
            <person name="Ma J."/>
        </authorList>
    </citation>
    <scope>NUCLEOTIDE SEQUENCE [LARGE SCALE GENOMIC DNA]</scope>
    <source>
        <strain evidence="7">JCM 16950</strain>
    </source>
</reference>
<evidence type="ECO:0000259" key="5">
    <source>
        <dbReference type="Pfam" id="PF13476"/>
    </source>
</evidence>
<evidence type="ECO:0000256" key="4">
    <source>
        <dbReference type="SAM" id="Coils"/>
    </source>
</evidence>
<keyword evidence="7" id="KW-1185">Reference proteome</keyword>
<dbReference type="InterPro" id="IPR027417">
    <property type="entry name" value="P-loop_NTPase"/>
</dbReference>
<dbReference type="RefSeq" id="WP_344782586.1">
    <property type="nucleotide sequence ID" value="NZ_BAABAF010000006.1"/>
</dbReference>
<dbReference type="Pfam" id="PF13558">
    <property type="entry name" value="SbcC_Walker_B"/>
    <property type="match status" value="1"/>
</dbReference>
<accession>A0ABP7GIM1</accession>
<feature type="coiled-coil region" evidence="4">
    <location>
        <begin position="403"/>
        <end position="437"/>
    </location>
</feature>
<organism evidence="6 7">
    <name type="scientific">Microbacterium kribbense</name>
    <dbReference type="NCBI Taxonomy" id="433645"/>
    <lineage>
        <taxon>Bacteria</taxon>
        <taxon>Bacillati</taxon>
        <taxon>Actinomycetota</taxon>
        <taxon>Actinomycetes</taxon>
        <taxon>Micrococcales</taxon>
        <taxon>Microbacteriaceae</taxon>
        <taxon>Microbacterium</taxon>
    </lineage>
</organism>